<proteinExistence type="predicted"/>
<reference evidence="2" key="1">
    <citation type="submission" date="2014-09" db="EMBL/GenBank/DDBJ databases">
        <authorList>
            <person name="Mudge J."/>
            <person name="Ramaraj T."/>
            <person name="Lindquist I.E."/>
            <person name="Bharti A.K."/>
            <person name="Sundararajan A."/>
            <person name="Cameron C.T."/>
            <person name="Woodward J.E."/>
            <person name="May G.D."/>
            <person name="Brubaker C."/>
            <person name="Broadhvest J."/>
            <person name="Wilkins T.A."/>
        </authorList>
    </citation>
    <scope>NUCLEOTIDE SEQUENCE</scope>
    <source>
        <strain evidence="2">cv. AKA8401</strain>
    </source>
</reference>
<protein>
    <submittedName>
        <fullName evidence="1">Uncharacterized protein</fullName>
    </submittedName>
</protein>
<name>A0A0B0NAE2_GOSAR</name>
<gene>
    <name evidence="1" type="ORF">F383_12287</name>
</gene>
<organism evidence="1 2">
    <name type="scientific">Gossypium arboreum</name>
    <name type="common">Tree cotton</name>
    <name type="synonym">Gossypium nanking</name>
    <dbReference type="NCBI Taxonomy" id="29729"/>
    <lineage>
        <taxon>Eukaryota</taxon>
        <taxon>Viridiplantae</taxon>
        <taxon>Streptophyta</taxon>
        <taxon>Embryophyta</taxon>
        <taxon>Tracheophyta</taxon>
        <taxon>Spermatophyta</taxon>
        <taxon>Magnoliopsida</taxon>
        <taxon>eudicotyledons</taxon>
        <taxon>Gunneridae</taxon>
        <taxon>Pentapetalae</taxon>
        <taxon>rosids</taxon>
        <taxon>malvids</taxon>
        <taxon>Malvales</taxon>
        <taxon>Malvaceae</taxon>
        <taxon>Malvoideae</taxon>
        <taxon>Gossypium</taxon>
    </lineage>
</organism>
<keyword evidence="2" id="KW-1185">Reference proteome</keyword>
<evidence type="ECO:0000313" key="2">
    <source>
        <dbReference type="Proteomes" id="UP000032142"/>
    </source>
</evidence>
<dbReference type="Proteomes" id="UP000032142">
    <property type="component" value="Unassembled WGS sequence"/>
</dbReference>
<sequence>MSKLVSSSIASVTCYKVALATYVYVALMCMYAKPMNNALVKND</sequence>
<evidence type="ECO:0000313" key="1">
    <source>
        <dbReference type="EMBL" id="KHG11518.1"/>
    </source>
</evidence>
<dbReference type="EMBL" id="KN395994">
    <property type="protein sequence ID" value="KHG11518.1"/>
    <property type="molecule type" value="Genomic_DNA"/>
</dbReference>
<dbReference type="AlphaFoldDB" id="A0A0B0NAE2"/>
<accession>A0A0B0NAE2</accession>